<keyword evidence="1" id="KW-0732">Signal</keyword>
<dbReference type="Proteomes" id="UP001652626">
    <property type="component" value="Chromosome 12"/>
</dbReference>
<name>A0ABM4AMZ6_VANTA</name>
<feature type="signal peptide" evidence="1">
    <location>
        <begin position="1"/>
        <end position="19"/>
    </location>
</feature>
<organism evidence="2 3">
    <name type="scientific">Vanessa tameamea</name>
    <name type="common">Kamehameha butterfly</name>
    <dbReference type="NCBI Taxonomy" id="334116"/>
    <lineage>
        <taxon>Eukaryota</taxon>
        <taxon>Metazoa</taxon>
        <taxon>Ecdysozoa</taxon>
        <taxon>Arthropoda</taxon>
        <taxon>Hexapoda</taxon>
        <taxon>Insecta</taxon>
        <taxon>Pterygota</taxon>
        <taxon>Neoptera</taxon>
        <taxon>Endopterygota</taxon>
        <taxon>Lepidoptera</taxon>
        <taxon>Glossata</taxon>
        <taxon>Ditrysia</taxon>
        <taxon>Papilionoidea</taxon>
        <taxon>Nymphalidae</taxon>
        <taxon>Nymphalinae</taxon>
        <taxon>Vanessa</taxon>
    </lineage>
</organism>
<keyword evidence="2" id="KW-1185">Reference proteome</keyword>
<gene>
    <name evidence="3" type="primary">LOC135193571</name>
</gene>
<evidence type="ECO:0000313" key="2">
    <source>
        <dbReference type="Proteomes" id="UP001652626"/>
    </source>
</evidence>
<evidence type="ECO:0000313" key="3">
    <source>
        <dbReference type="RefSeq" id="XP_064072648.1"/>
    </source>
</evidence>
<evidence type="ECO:0000256" key="1">
    <source>
        <dbReference type="SAM" id="SignalP"/>
    </source>
</evidence>
<feature type="chain" id="PRO_5045629990" evidence="1">
    <location>
        <begin position="20"/>
        <end position="121"/>
    </location>
</feature>
<proteinExistence type="predicted"/>
<dbReference type="GeneID" id="135193571"/>
<accession>A0ABM4AMZ6</accession>
<protein>
    <submittedName>
        <fullName evidence="3">Uncharacterized protein LOC135193571</fullName>
    </submittedName>
</protein>
<sequence length="121" mass="13246">MFTKTMFLFVILVLQCTLGFPQNAGFNPSGIAGSFLKPIKDVKEKHIMPVVGLFQEPLGAFSKASHGILKRATDEDKSSGMAAGKEAKDKHIQHIFGLFGEQIDKVSKVFDIFGSQSSKKE</sequence>
<dbReference type="RefSeq" id="XP_064072648.1">
    <property type="nucleotide sequence ID" value="XM_064216578.1"/>
</dbReference>
<reference evidence="3" key="1">
    <citation type="submission" date="2025-08" db="UniProtKB">
        <authorList>
            <consortium name="RefSeq"/>
        </authorList>
    </citation>
    <scope>IDENTIFICATION</scope>
    <source>
        <tissue evidence="3">Whole body</tissue>
    </source>
</reference>